<dbReference type="RefSeq" id="WP_045107117.1">
    <property type="nucleotide sequence ID" value="NZ_LN681225.1"/>
</dbReference>
<name>A0A0A8UTH5_LEGHA</name>
<organism evidence="2 3">
    <name type="scientific">Legionella hackeliae</name>
    <dbReference type="NCBI Taxonomy" id="449"/>
    <lineage>
        <taxon>Bacteria</taxon>
        <taxon>Pseudomonadati</taxon>
        <taxon>Pseudomonadota</taxon>
        <taxon>Gammaproteobacteria</taxon>
        <taxon>Legionellales</taxon>
        <taxon>Legionellaceae</taxon>
        <taxon>Legionella</taxon>
    </lineage>
</organism>
<dbReference type="InterPro" id="IPR001810">
    <property type="entry name" value="F-box_dom"/>
</dbReference>
<dbReference type="InterPro" id="IPR036047">
    <property type="entry name" value="F-box-like_dom_sf"/>
</dbReference>
<sequence length="304" mass="34607">MQVLNDDLILSISKNLSLKDILRLSETSKRFRDIIMSPKGIQYYSYHHNFVIFIPRVQNFAFSSLYEGYYYFEKAQKLSTEISALEKELQVQFSAEAAQFALAGIFSINALTPTKMASLDKLTSEYDSLLQKAINKNNLCALLVKIADKIETHSNEDDLPSCKKKLNEIKIELDPLKSLYGDYVDLFLVHLYCKYANGLLQRKNREIQAIGDETTRQTLGVDSRSVEEIESICIEQVTFITTEAQTILSTFGANFKLDHYTRRNIGMIFDIKIKGATEKTIVDMLSTYITELENAPCEQLSLVG</sequence>
<proteinExistence type="predicted"/>
<dbReference type="AlphaFoldDB" id="A0A0A8UTH5"/>
<dbReference type="Pfam" id="PF00646">
    <property type="entry name" value="F-box"/>
    <property type="match status" value="1"/>
</dbReference>
<keyword evidence="3" id="KW-1185">Reference proteome</keyword>
<dbReference type="PATRIC" id="fig|449.7.peg.1576"/>
<evidence type="ECO:0000313" key="2">
    <source>
        <dbReference type="EMBL" id="CEK12033.1"/>
    </source>
</evidence>
<evidence type="ECO:0000259" key="1">
    <source>
        <dbReference type="PROSITE" id="PS50181"/>
    </source>
</evidence>
<accession>A0A0A8UTH5</accession>
<dbReference type="SUPFAM" id="SSF81383">
    <property type="entry name" value="F-box domain"/>
    <property type="match status" value="1"/>
</dbReference>
<feature type="domain" description="F-box" evidence="1">
    <location>
        <begin position="1"/>
        <end position="46"/>
    </location>
</feature>
<dbReference type="SMART" id="SM00256">
    <property type="entry name" value="FBOX"/>
    <property type="match status" value="1"/>
</dbReference>
<gene>
    <name evidence="2" type="ORF">LHA_3043</name>
</gene>
<dbReference type="CDD" id="cd09917">
    <property type="entry name" value="F-box_SF"/>
    <property type="match status" value="1"/>
</dbReference>
<dbReference type="EMBL" id="LN681225">
    <property type="protein sequence ID" value="CEK12033.1"/>
    <property type="molecule type" value="Genomic_DNA"/>
</dbReference>
<reference evidence="3" key="1">
    <citation type="submission" date="2014-09" db="EMBL/GenBank/DDBJ databases">
        <authorList>
            <person name="Gomez-Valero L."/>
        </authorList>
    </citation>
    <scope>NUCLEOTIDE SEQUENCE [LARGE SCALE GENOMIC DNA]</scope>
    <source>
        <strain evidence="3">ATCC35250</strain>
    </source>
</reference>
<dbReference type="Proteomes" id="UP000032803">
    <property type="component" value="Chromosome I"/>
</dbReference>
<dbReference type="PROSITE" id="PS50181">
    <property type="entry name" value="FBOX"/>
    <property type="match status" value="1"/>
</dbReference>
<dbReference type="HOGENOM" id="CLU_914642_0_0_6"/>
<dbReference type="KEGG" id="lha:LHA_3043"/>
<protein>
    <recommendedName>
        <fullName evidence="1">F-box domain-containing protein</fullName>
    </recommendedName>
</protein>
<evidence type="ECO:0000313" key="3">
    <source>
        <dbReference type="Proteomes" id="UP000032803"/>
    </source>
</evidence>
<dbReference type="STRING" id="449.LHA_3043"/>